<dbReference type="InterPro" id="IPR016024">
    <property type="entry name" value="ARM-type_fold"/>
</dbReference>
<evidence type="ECO:0000313" key="11">
    <source>
        <dbReference type="EMBL" id="KAH8987299.1"/>
    </source>
</evidence>
<dbReference type="GO" id="GO:0032040">
    <property type="term" value="C:small-subunit processome"/>
    <property type="evidence" value="ECO:0007669"/>
    <property type="project" value="TreeGrafter"/>
</dbReference>
<name>A0AAD4LD56_9AGAM</name>
<comment type="subunit">
    <text evidence="9">Component of the ribosomal small subunit (SSU) processome.</text>
</comment>
<keyword evidence="4 9" id="KW-0690">Ribosome biogenesis</keyword>
<dbReference type="EMBL" id="JAKELL010000048">
    <property type="protein sequence ID" value="KAH8987299.1"/>
    <property type="molecule type" value="Genomic_DNA"/>
</dbReference>
<evidence type="ECO:0000256" key="8">
    <source>
        <dbReference type="PROSITE-ProRule" id="PRU00103"/>
    </source>
</evidence>
<comment type="similarity">
    <text evidence="2 9">Belongs to the HEATR1/UTP10 family.</text>
</comment>
<evidence type="ECO:0000256" key="6">
    <source>
        <dbReference type="ARBA" id="ARBA00023242"/>
    </source>
</evidence>
<comment type="function">
    <text evidence="9">Involved in nucleolar processing of pre-18S ribosomal RNA.</text>
</comment>
<dbReference type="Proteomes" id="UP001201163">
    <property type="component" value="Unassembled WGS sequence"/>
</dbReference>
<keyword evidence="7 9" id="KW-0687">Ribonucleoprotein</keyword>
<accession>A0AAD4LD56</accession>
<evidence type="ECO:0000256" key="9">
    <source>
        <dbReference type="RuleBase" id="RU367065"/>
    </source>
</evidence>
<proteinExistence type="inferred from homology"/>
<dbReference type="GO" id="GO:0000462">
    <property type="term" value="P:maturation of SSU-rRNA from tricistronic rRNA transcript (SSU-rRNA, 5.8S rRNA, LSU-rRNA)"/>
    <property type="evidence" value="ECO:0007669"/>
    <property type="project" value="TreeGrafter"/>
</dbReference>
<organism evidence="11 12">
    <name type="scientific">Lactarius akahatsu</name>
    <dbReference type="NCBI Taxonomy" id="416441"/>
    <lineage>
        <taxon>Eukaryota</taxon>
        <taxon>Fungi</taxon>
        <taxon>Dikarya</taxon>
        <taxon>Basidiomycota</taxon>
        <taxon>Agaricomycotina</taxon>
        <taxon>Agaricomycetes</taxon>
        <taxon>Russulales</taxon>
        <taxon>Russulaceae</taxon>
        <taxon>Lactarius</taxon>
    </lineage>
</organism>
<keyword evidence="6 9" id="KW-0539">Nucleus</keyword>
<dbReference type="InterPro" id="IPR056473">
    <property type="entry name" value="HEAT_Utp10/HEAT1"/>
</dbReference>
<feature type="repeat" description="HEAT" evidence="8">
    <location>
        <begin position="885"/>
        <end position="921"/>
    </location>
</feature>
<evidence type="ECO:0000256" key="3">
    <source>
        <dbReference type="ARBA" id="ARBA00015399"/>
    </source>
</evidence>
<keyword evidence="12" id="KW-1185">Reference proteome</keyword>
<keyword evidence="5 9" id="KW-0698">rRNA processing</keyword>
<evidence type="ECO:0000256" key="7">
    <source>
        <dbReference type="ARBA" id="ARBA00023274"/>
    </source>
</evidence>
<evidence type="ECO:0000256" key="2">
    <source>
        <dbReference type="ARBA" id="ARBA00010559"/>
    </source>
</evidence>
<dbReference type="GO" id="GO:0045943">
    <property type="term" value="P:positive regulation of transcription by RNA polymerase I"/>
    <property type="evidence" value="ECO:0007669"/>
    <property type="project" value="TreeGrafter"/>
</dbReference>
<dbReference type="SUPFAM" id="SSF48371">
    <property type="entry name" value="ARM repeat"/>
    <property type="match status" value="2"/>
</dbReference>
<dbReference type="InterPro" id="IPR022125">
    <property type="entry name" value="U3snoRNP10_N"/>
</dbReference>
<comment type="subcellular location">
    <subcellularLocation>
        <location evidence="1 9">Nucleus</location>
        <location evidence="1 9">Nucleolus</location>
    </subcellularLocation>
</comment>
<dbReference type="PANTHER" id="PTHR13457:SF1">
    <property type="entry name" value="HEAT REPEAT-CONTAINING PROTEIN 1"/>
    <property type="match status" value="1"/>
</dbReference>
<evidence type="ECO:0000256" key="4">
    <source>
        <dbReference type="ARBA" id="ARBA00022517"/>
    </source>
</evidence>
<evidence type="ECO:0000256" key="1">
    <source>
        <dbReference type="ARBA" id="ARBA00004604"/>
    </source>
</evidence>
<dbReference type="InterPro" id="IPR021133">
    <property type="entry name" value="HEAT_type_2"/>
</dbReference>
<dbReference type="PROSITE" id="PS50077">
    <property type="entry name" value="HEAT_REPEAT"/>
    <property type="match status" value="1"/>
</dbReference>
<dbReference type="SMART" id="SM01036">
    <property type="entry name" value="BP28CT"/>
    <property type="match status" value="1"/>
</dbReference>
<dbReference type="PANTHER" id="PTHR13457">
    <property type="entry name" value="BAP28"/>
    <property type="match status" value="1"/>
</dbReference>
<comment type="caution">
    <text evidence="11">The sequence shown here is derived from an EMBL/GenBank/DDBJ whole genome shotgun (WGS) entry which is preliminary data.</text>
</comment>
<gene>
    <name evidence="11" type="ORF">EDB92DRAFT_1876367</name>
</gene>
<dbReference type="InterPro" id="IPR012954">
    <property type="entry name" value="BP28_C_dom"/>
</dbReference>
<sequence>MPSNLATQLAQSVSLNSTLLVDRARRKPAQSYLFTEREADKHDLESIYALALNAFIQLRQWNPALQTYESSLFSDAAKGVDRTLLPLEEAKELDARISAFLPLLGGDLMEMPTGRVLEWLVRRFRINEFNVEDVLSLFLPYHDTPHFAKMITILRVEPDAPWNFLNAYKSAAQSVPRTALVTEMVRNVAVARFVASALPKAVKDRTAHRVLVAFHTAALFEYISRIKSPDDSVLAFLLPAILEPLQQNAAHAGTKDVVLSSYVLLSALSQKVVLQGPAIKVILSAMASCSSKVAPQQFVNTALSVLSPQDQLDDLPDAFVQVVLGLPCADEVILQTLPWSGFNKLMIPMIPPLVDRLEEPIGLSVLNALVSSGKVPTSVLKTITNALIFRALKSDSSPRGDLHHLLASFQQRHPGLFQDVSRSFIEENEDQQEAIQQLVLSLSVKTSHNGDVPVVDMVVASMDGNDETRAAAVQSMLRTLRQSSSLDPENLESFRSAFLARVHDPSITVLKALYSDPAVLLPVLLSDPSPFVKAVSEAVTSKPVQAFRAILRMHLSFLALHLLPAVSQDVVEEAFSHAIFPFLLFSKPKFRTAQAVWEVVNAAQKSAPEAGLACCESVQGCAEILKEEERHFLEHAQTRKDKSNPSAFENTDVMRKVNLAVASRMAETIFVSTKHGKLFGSLLLKLSDPDPHTRNLGYLIARALLGKLSGENLVNAAQHVLDVMAIPTLEDFGGFTKGADTLQEFLYDANLGTNVVMRPQSRNTLHWLQTSLLCAIPVLPRPPGGTLDFTVVAQSVKEASRNVRYVQLMRSIYKLSNSSSSLSTISASLLRAQFINLADDTLAFLVGVWLSAEGDAQLRRTALSHALTFMLAHEATEQVLDFQTVLPALLVALGDPDRGVRHRASECVHLLAQLSTAKQVSGVYAFDTIYGDSASQLKYLNWDDFQKYTETLMAYREHCIHDPKYIRITRDHSDKKKTTCRRVAEYLLSHVTSCGLPTVKLFLVTLLEHVPDRAKAEALSPIVQALTDKVQVAEWEGLFGPQFEEFAAITVSAFDPSAAASLNDPSGVLWPIFLNAIEFHFQPESRPLPREALSNSLKNGLFSRLSLDRQKELCRSIITIGAGSSDAKPYCISLLGKLLSDALLLIQLMTDLRPPKPIDEPSRATKRAKVTEADGEDSELLRSLTFLAEVLSGVSLPGDRELISCLLEVLSNVARSEERSTAGVAYIEQLLMSCIQNSSAAAQTSGETSFTGIRLDILVDIIRVSESPQTFHQALLLIASLARVAPKSVLHNVMPVFTFMGSNVFHRDDNYSFRVVQKTIDSIIPLIVSSLKEKHSTREGLLVASKEFLRVFTDATNHVPRHRRTQFFIHLVDVLGPEEFLSIICMLIVAKADKRVVRLQGRDLRAALALPLSLLQHYPSNIQLPVLIEILNEAQRLIIGLVSPDFSKTGSILLGDSHDDEQALQGQLNIKRRAHALVGQSLSSPDTEAEGLNRLVSALLEISSSQSIPGATGQHVDLVDIAQTARLALGECIRSMHAAHFVGSIANILKEGRPNERISRGLPSISKSVREEVTSTIVTIITEIKRFLPLRDESESLVDAGLHALKVISSSVVPGEESSLVDCLPLVLAASRPDQLTAAAAASALKPLCVGLGPRIIPFFRDVVQLAVGILRDSLPIKRGANPSLVGDALDVIRAVFDAIPTFWGTSELGSVFRLYLDALALGPSDDIGSCARRVASRAPTAALLSTYVEIWPSIAGAETEHIIGYFELLRRSLRTAPRPAVLEHLRPAFKVFLEGLDLRDKRRDVDIPRRHNSWALLHAHRWRVPAIAAFVELVAKLNDTAFRPLFRRLFDWAFRVTDATAKRKIAFCNAYVGLLDYFKSLMTPYLSFLLAPFVELLQLPTDPARPFGPEQLSVVQALSKSMSVDEGAFWRDDRLQQVMPVLVPLVAHPSAANDDALSAALVALCDAATDDALLKRLNLDVLMHTRSDDARVRIFALRCASALWLAHGSKLIGFVSETATFIVECAEDEHDGVVSATHALKKAVEGATGESITDDM</sequence>
<dbReference type="GO" id="GO:0030686">
    <property type="term" value="C:90S preribosome"/>
    <property type="evidence" value="ECO:0007669"/>
    <property type="project" value="TreeGrafter"/>
</dbReference>
<feature type="domain" description="BP28 C-terminal" evidence="10">
    <location>
        <begin position="1779"/>
        <end position="1930"/>
    </location>
</feature>
<evidence type="ECO:0000256" key="5">
    <source>
        <dbReference type="ARBA" id="ARBA00022552"/>
    </source>
</evidence>
<evidence type="ECO:0000313" key="12">
    <source>
        <dbReference type="Proteomes" id="UP001201163"/>
    </source>
</evidence>
<dbReference type="GO" id="GO:0030515">
    <property type="term" value="F:snoRNA binding"/>
    <property type="evidence" value="ECO:0007669"/>
    <property type="project" value="TreeGrafter"/>
</dbReference>
<protein>
    <recommendedName>
        <fullName evidence="3 9">U3 small nucleolar RNA-associated protein 10</fullName>
    </recommendedName>
</protein>
<reference evidence="11" key="1">
    <citation type="submission" date="2022-01" db="EMBL/GenBank/DDBJ databases">
        <title>Comparative genomics reveals a dynamic genome evolution in the ectomycorrhizal milk-cap (Lactarius) mushrooms.</title>
        <authorList>
            <consortium name="DOE Joint Genome Institute"/>
            <person name="Lebreton A."/>
            <person name="Tang N."/>
            <person name="Kuo A."/>
            <person name="LaButti K."/>
            <person name="Drula E."/>
            <person name="Barry K."/>
            <person name="Clum A."/>
            <person name="Lipzen A."/>
            <person name="Mousain D."/>
            <person name="Ng V."/>
            <person name="Wang R."/>
            <person name="Wang X."/>
            <person name="Dai Y."/>
            <person name="Henrissat B."/>
            <person name="Grigoriev I.V."/>
            <person name="Guerin-Laguette A."/>
            <person name="Yu F."/>
            <person name="Martin F.M."/>
        </authorList>
    </citation>
    <scope>NUCLEOTIDE SEQUENCE</scope>
    <source>
        <strain evidence="11">QP</strain>
    </source>
</reference>
<dbReference type="Pfam" id="PF08146">
    <property type="entry name" value="BP28CT"/>
    <property type="match status" value="1"/>
</dbReference>
<dbReference type="Pfam" id="PF23243">
    <property type="entry name" value="HEAT_HEATR1"/>
    <property type="match status" value="1"/>
</dbReference>
<dbReference type="InterPro" id="IPR040191">
    <property type="entry name" value="UTP10"/>
</dbReference>
<evidence type="ECO:0000259" key="10">
    <source>
        <dbReference type="SMART" id="SM01036"/>
    </source>
</evidence>
<dbReference type="Gene3D" id="1.25.10.10">
    <property type="entry name" value="Leucine-rich Repeat Variant"/>
    <property type="match status" value="2"/>
</dbReference>
<dbReference type="InterPro" id="IPR011989">
    <property type="entry name" value="ARM-like"/>
</dbReference>
<dbReference type="Pfam" id="PF12397">
    <property type="entry name" value="U3snoRNP10"/>
    <property type="match status" value="1"/>
</dbReference>
<dbReference type="GO" id="GO:0034455">
    <property type="term" value="C:t-UTP complex"/>
    <property type="evidence" value="ECO:0007669"/>
    <property type="project" value="TreeGrafter"/>
</dbReference>